<dbReference type="STRING" id="7897.ENSLACP00000005952"/>
<dbReference type="PROSITE" id="PS50157">
    <property type="entry name" value="ZINC_FINGER_C2H2_2"/>
    <property type="match status" value="1"/>
</dbReference>
<feature type="region of interest" description="Disordered" evidence="2">
    <location>
        <begin position="632"/>
        <end position="669"/>
    </location>
</feature>
<keyword evidence="5" id="KW-1185">Reference proteome</keyword>
<accession>H3A8I1</accession>
<gene>
    <name evidence="4" type="primary">ZNF839</name>
</gene>
<feature type="region of interest" description="Disordered" evidence="2">
    <location>
        <begin position="291"/>
        <end position="344"/>
    </location>
</feature>
<sequence length="817" mass="89928">FIPPLSAVQPKIVALNQSANKCVSAASALNFIGPQIIRIQPVAGTGQQQLFLHSSSEPPIQLLVQKAPPPLGPITTVRKIPLYKPINGQMSASGILTTSSSNVIPVTTSVTELSIDKKLKDKLRVKRPLKVKTRSGRISRPPKYKVKDYKFIKTEDLADGHQSDSDDYSELSVEEDEEGVKKDIAFCPLNYNLKPKKFKCETCEKSYIGKGGLARHYKLNPSHEQPNFLQTNQRSSVKPNGGVPVTKMAVLNIGINVSSSSVLAVAKIILITLKKRGGCFDLFSWGLEKKLPAPQGPGRPRGPGRTRGPKRSRQSALAGRPGYAVRSGRPGRPPKSLGNITTEQQVTRRKARLKEILQQCENEELMELALPRLTKVITVWEFLLMKVEKGYPSKPYFADVYKEFEDLYTMVKKMAEDHFNNSVHLSLQRSLEIKNVKVAESLGILEKVLRKQKQQAADTSERDVVVTIDDQLKLHSSAKKHGIEREDEKLLPPDKRARIEISLIDTNSTYFSQKGKLVEALHLSGLTAEEGIIKQVNGDSKIACITNGSLGVRTEDTSSVSLHSTNEFKGPIGVEADTNPCHSNLLLYQSTEVASQPSLEGIQGQSEDLVQEHLSNHSMADQLTDVELSDPVQTEHGIHSSSINKGNLHKSESTQEHCNSMNSRDPLTNHERSEQLHASVIADQMQQLENVLSTAIVSLDHSNRTQSASSTQVRLESQISHESVKSLQVANPNELCSEIEQSSSIHSDVESTVTVDETVAFQLSDESHELLTQGHEQIFIHTSDGLILSHPGAALVSQTEGIVIVTNADGTTMHIRT</sequence>
<dbReference type="Ensembl" id="ENSLACT00000006004.1">
    <property type="protein sequence ID" value="ENSLACP00000005952.1"/>
    <property type="gene ID" value="ENSLACG00000005283.1"/>
</dbReference>
<dbReference type="EMBL" id="AFYH01218308">
    <property type="status" value="NOT_ANNOTATED_CDS"/>
    <property type="molecule type" value="Genomic_DNA"/>
</dbReference>
<evidence type="ECO:0000256" key="2">
    <source>
        <dbReference type="SAM" id="MobiDB-lite"/>
    </source>
</evidence>
<feature type="compositionally biased region" description="Basic residues" evidence="2">
    <location>
        <begin position="302"/>
        <end position="313"/>
    </location>
</feature>
<dbReference type="EMBL" id="AFYH01218306">
    <property type="status" value="NOT_ANNOTATED_CDS"/>
    <property type="molecule type" value="Genomic_DNA"/>
</dbReference>
<proteinExistence type="predicted"/>
<evidence type="ECO:0000313" key="5">
    <source>
        <dbReference type="Proteomes" id="UP000008672"/>
    </source>
</evidence>
<keyword evidence="1" id="KW-0862">Zinc</keyword>
<dbReference type="InterPro" id="IPR013087">
    <property type="entry name" value="Znf_C2H2_type"/>
</dbReference>
<dbReference type="PANTHER" id="PTHR16116">
    <property type="entry name" value="ZINC FINGER PROTEIN 839"/>
    <property type="match status" value="1"/>
</dbReference>
<dbReference type="InterPro" id="IPR031885">
    <property type="entry name" value="DUF4764"/>
</dbReference>
<dbReference type="OMA" id="RYMGNSK"/>
<reference evidence="4" key="3">
    <citation type="submission" date="2025-09" db="UniProtKB">
        <authorList>
            <consortium name="Ensembl"/>
        </authorList>
    </citation>
    <scope>IDENTIFICATION</scope>
</reference>
<name>H3A8I1_LATCH</name>
<dbReference type="Pfam" id="PF15961">
    <property type="entry name" value="DUF4764"/>
    <property type="match status" value="1"/>
</dbReference>
<dbReference type="AlphaFoldDB" id="H3A8I1"/>
<dbReference type="Proteomes" id="UP000008672">
    <property type="component" value="Unassembled WGS sequence"/>
</dbReference>
<dbReference type="FunCoup" id="H3A8I1">
    <property type="interactions" value="680"/>
</dbReference>
<reference evidence="4" key="2">
    <citation type="submission" date="2025-08" db="UniProtKB">
        <authorList>
            <consortium name="Ensembl"/>
        </authorList>
    </citation>
    <scope>IDENTIFICATION</scope>
</reference>
<keyword evidence="1" id="KW-0863">Zinc-finger</keyword>
<dbReference type="InterPro" id="IPR039946">
    <property type="entry name" value="ZN839"/>
</dbReference>
<dbReference type="Bgee" id="ENSLACG00000005283">
    <property type="expression patterns" value="Expressed in chordate pharynx and 3 other cell types or tissues"/>
</dbReference>
<evidence type="ECO:0000259" key="3">
    <source>
        <dbReference type="PROSITE" id="PS50157"/>
    </source>
</evidence>
<protein>
    <submittedName>
        <fullName evidence="4">Zinc finger protein 839</fullName>
    </submittedName>
</protein>
<keyword evidence="1" id="KW-0479">Metal-binding</keyword>
<evidence type="ECO:0000313" key="4">
    <source>
        <dbReference type="Ensembl" id="ENSLACP00000005952.1"/>
    </source>
</evidence>
<dbReference type="GO" id="GO:0008270">
    <property type="term" value="F:zinc ion binding"/>
    <property type="evidence" value="ECO:0007669"/>
    <property type="project" value="UniProtKB-KW"/>
</dbReference>
<organism evidence="4 5">
    <name type="scientific">Latimeria chalumnae</name>
    <name type="common">Coelacanth</name>
    <dbReference type="NCBI Taxonomy" id="7897"/>
    <lineage>
        <taxon>Eukaryota</taxon>
        <taxon>Metazoa</taxon>
        <taxon>Chordata</taxon>
        <taxon>Craniata</taxon>
        <taxon>Vertebrata</taxon>
        <taxon>Euteleostomi</taxon>
        <taxon>Coelacanthiformes</taxon>
        <taxon>Coelacanthidae</taxon>
        <taxon>Latimeria</taxon>
    </lineage>
</organism>
<dbReference type="PANTHER" id="PTHR16116:SF5">
    <property type="entry name" value="ZINC FINGER PROTEIN 839"/>
    <property type="match status" value="1"/>
</dbReference>
<feature type="domain" description="C2H2-type" evidence="3">
    <location>
        <begin position="198"/>
        <end position="226"/>
    </location>
</feature>
<dbReference type="GeneTree" id="ENSGT00390000002751"/>
<evidence type="ECO:0000256" key="1">
    <source>
        <dbReference type="PROSITE-ProRule" id="PRU00042"/>
    </source>
</evidence>
<feature type="compositionally biased region" description="Polar residues" evidence="2">
    <location>
        <begin position="656"/>
        <end position="666"/>
    </location>
</feature>
<dbReference type="HOGENOM" id="CLU_012723_0_0_1"/>
<dbReference type="InParanoid" id="H3A8I1"/>
<dbReference type="EMBL" id="AFYH01218307">
    <property type="status" value="NOT_ANNOTATED_CDS"/>
    <property type="molecule type" value="Genomic_DNA"/>
</dbReference>
<dbReference type="eggNOG" id="ENOG502RIPD">
    <property type="taxonomic scope" value="Eukaryota"/>
</dbReference>
<reference evidence="5" key="1">
    <citation type="submission" date="2011-08" db="EMBL/GenBank/DDBJ databases">
        <title>The draft genome of Latimeria chalumnae.</title>
        <authorList>
            <person name="Di Palma F."/>
            <person name="Alfoldi J."/>
            <person name="Johnson J."/>
            <person name="Berlin A."/>
            <person name="Gnerre S."/>
            <person name="Jaffe D."/>
            <person name="MacCallum I."/>
            <person name="Young S."/>
            <person name="Walker B.J."/>
            <person name="Lander E."/>
            <person name="Lindblad-Toh K."/>
        </authorList>
    </citation>
    <scope>NUCLEOTIDE SEQUENCE [LARGE SCALE GENOMIC DNA]</scope>
    <source>
        <strain evidence="5">Wild caught</strain>
    </source>
</reference>